<dbReference type="Gene3D" id="3.20.20.70">
    <property type="entry name" value="Aldolase class I"/>
    <property type="match status" value="1"/>
</dbReference>
<evidence type="ECO:0000256" key="6">
    <source>
        <dbReference type="ARBA" id="ARBA00022741"/>
    </source>
</evidence>
<evidence type="ECO:0000256" key="2">
    <source>
        <dbReference type="ARBA" id="ARBA00009881"/>
    </source>
</evidence>
<evidence type="ECO:0000256" key="8">
    <source>
        <dbReference type="ARBA" id="ARBA00023033"/>
    </source>
</evidence>
<dbReference type="PANTHER" id="PTHR42747:SF3">
    <property type="entry name" value="NITRONATE MONOOXYGENASE-RELATED"/>
    <property type="match status" value="1"/>
</dbReference>
<proteinExistence type="inferred from homology"/>
<evidence type="ECO:0000256" key="11">
    <source>
        <dbReference type="ARBA" id="ARBA00067136"/>
    </source>
</evidence>
<gene>
    <name evidence="12" type="ORF">JJB97_08090</name>
</gene>
<keyword evidence="8 12" id="KW-0503">Monooxygenase</keyword>
<keyword evidence="5" id="KW-0288">FMN</keyword>
<keyword evidence="13" id="KW-1185">Reference proteome</keyword>
<dbReference type="Pfam" id="PF03060">
    <property type="entry name" value="NMO"/>
    <property type="match status" value="1"/>
</dbReference>
<dbReference type="FunFam" id="3.20.20.70:FF:000154">
    <property type="entry name" value="Probable nitronate monooxygenase"/>
    <property type="match status" value="1"/>
</dbReference>
<dbReference type="SUPFAM" id="SSF51412">
    <property type="entry name" value="Inosine monophosphate dehydrogenase (IMPDH)"/>
    <property type="match status" value="1"/>
</dbReference>
<comment type="similarity">
    <text evidence="2">Belongs to the nitronate monooxygenase family. NMO class I subfamily.</text>
</comment>
<comment type="caution">
    <text evidence="12">The sequence shown here is derived from an EMBL/GenBank/DDBJ whole genome shotgun (WGS) entry which is preliminary data.</text>
</comment>
<dbReference type="EMBL" id="JAEPBH010000017">
    <property type="protein sequence ID" value="MBK4715289.1"/>
    <property type="molecule type" value="Genomic_DNA"/>
</dbReference>
<dbReference type="RefSeq" id="WP_238713525.1">
    <property type="nucleotide sequence ID" value="NZ_JAEPBH010000017.1"/>
</dbReference>
<dbReference type="PANTHER" id="PTHR42747">
    <property type="entry name" value="NITRONATE MONOOXYGENASE-RELATED"/>
    <property type="match status" value="1"/>
</dbReference>
<keyword evidence="6" id="KW-0547">Nucleotide-binding</keyword>
<protein>
    <recommendedName>
        <fullName evidence="11">Nitronate monooxygenase</fullName>
    </recommendedName>
    <alternativeName>
        <fullName evidence="9">Propionate 3-nitronate monooxygenase</fullName>
    </alternativeName>
</protein>
<comment type="catalytic activity">
    <reaction evidence="10">
        <text>3 propionate 3-nitronate + 3 O2 + H2O = 3 3-oxopropanoate + 2 nitrate + nitrite + H2O2 + 3 H(+)</text>
        <dbReference type="Rhea" id="RHEA:57332"/>
        <dbReference type="ChEBI" id="CHEBI:15377"/>
        <dbReference type="ChEBI" id="CHEBI:15378"/>
        <dbReference type="ChEBI" id="CHEBI:15379"/>
        <dbReference type="ChEBI" id="CHEBI:16240"/>
        <dbReference type="ChEBI" id="CHEBI:16301"/>
        <dbReference type="ChEBI" id="CHEBI:17632"/>
        <dbReference type="ChEBI" id="CHEBI:33190"/>
        <dbReference type="ChEBI" id="CHEBI:136067"/>
    </reaction>
</comment>
<organism evidence="12 13">
    <name type="scientific">Tenebrionibacter intestinalis</name>
    <dbReference type="NCBI Taxonomy" id="2799638"/>
    <lineage>
        <taxon>Bacteria</taxon>
        <taxon>Pseudomonadati</taxon>
        <taxon>Pseudomonadota</taxon>
        <taxon>Gammaproteobacteria</taxon>
        <taxon>Enterobacterales</taxon>
        <taxon>Enterobacteriaceae</taxon>
        <taxon>Tenebrionibacter/Tenebrionicola group</taxon>
        <taxon>Tenebrionibacter</taxon>
    </lineage>
</organism>
<evidence type="ECO:0000256" key="7">
    <source>
        <dbReference type="ARBA" id="ARBA00023002"/>
    </source>
</evidence>
<evidence type="ECO:0000256" key="5">
    <source>
        <dbReference type="ARBA" id="ARBA00022643"/>
    </source>
</evidence>
<dbReference type="GO" id="GO:0009636">
    <property type="term" value="P:response to toxic substance"/>
    <property type="evidence" value="ECO:0007669"/>
    <property type="project" value="UniProtKB-KW"/>
</dbReference>
<keyword evidence="3" id="KW-0216">Detoxification</keyword>
<evidence type="ECO:0000256" key="10">
    <source>
        <dbReference type="ARBA" id="ARBA00049401"/>
    </source>
</evidence>
<dbReference type="CDD" id="cd04730">
    <property type="entry name" value="NPD_like"/>
    <property type="match status" value="1"/>
</dbReference>
<reference evidence="12" key="1">
    <citation type="submission" date="2021-01" db="EMBL/GenBank/DDBJ databases">
        <title>Intestinitalea alba gen. nov., sp. nov., a novel genus of the family Enterobacteriaceae, isolated from the gut of the plastic-eating mealworm Tenebrio molitor L.</title>
        <authorList>
            <person name="Yang Y."/>
        </authorList>
    </citation>
    <scope>NUCLEOTIDE SEQUENCE</scope>
    <source>
        <strain evidence="12">BIT-L3</strain>
    </source>
</reference>
<keyword evidence="4" id="KW-0285">Flavoprotein</keyword>
<evidence type="ECO:0000256" key="9">
    <source>
        <dbReference type="ARBA" id="ARBA00031155"/>
    </source>
</evidence>
<evidence type="ECO:0000256" key="4">
    <source>
        <dbReference type="ARBA" id="ARBA00022630"/>
    </source>
</evidence>
<sequence>MTASFLTPLPLIQAPMAGVSTPELAAAVSNAGALGSLGIGASSPDQAQRMIRRTRELTDKPFNVNLFCHAPALRNTARESAWIERLRPEFMRFGAQPPCELHEIYRTFINNAGMLDVLLAERPAVVSFHFGLPDSAALLALNQVGIITLACATCVSEAELIASVGINFIVAQGEEAGGHRGIFDPQARDERLSTRELVRAIRRVTDVPVIAAGGMMDGEDIALALATGAVAAQLGTAFILCPESAADEGYRATLASERARRTVLTRTLSGRLARGIANRLTLLPDQEEMADYPVAYDLAKALHRIASQQNCQEYAAHWAGTGAQRARPMPAGRLVATLAEEIRSAQRQI</sequence>
<evidence type="ECO:0000313" key="13">
    <source>
        <dbReference type="Proteomes" id="UP000659047"/>
    </source>
</evidence>
<keyword evidence="7" id="KW-0560">Oxidoreductase</keyword>
<dbReference type="GO" id="GO:0018580">
    <property type="term" value="F:nitronate monooxygenase activity"/>
    <property type="evidence" value="ECO:0007669"/>
    <property type="project" value="InterPro"/>
</dbReference>
<evidence type="ECO:0000256" key="3">
    <source>
        <dbReference type="ARBA" id="ARBA00022575"/>
    </source>
</evidence>
<dbReference type="InterPro" id="IPR004136">
    <property type="entry name" value="NMO"/>
</dbReference>
<name>A0A8K0V5B9_9ENTR</name>
<accession>A0A8K0V5B9</accession>
<dbReference type="InterPro" id="IPR013785">
    <property type="entry name" value="Aldolase_TIM"/>
</dbReference>
<evidence type="ECO:0000256" key="1">
    <source>
        <dbReference type="ARBA" id="ARBA00001917"/>
    </source>
</evidence>
<evidence type="ECO:0000313" key="12">
    <source>
        <dbReference type="EMBL" id="MBK4715289.1"/>
    </source>
</evidence>
<dbReference type="AlphaFoldDB" id="A0A8K0V5B9"/>
<comment type="cofactor">
    <cofactor evidence="1">
        <name>FMN</name>
        <dbReference type="ChEBI" id="CHEBI:58210"/>
    </cofactor>
</comment>
<dbReference type="GO" id="GO:0000166">
    <property type="term" value="F:nucleotide binding"/>
    <property type="evidence" value="ECO:0007669"/>
    <property type="project" value="UniProtKB-KW"/>
</dbReference>
<dbReference type="Proteomes" id="UP000659047">
    <property type="component" value="Unassembled WGS sequence"/>
</dbReference>